<accession>A0A0A6P1R8</accession>
<dbReference type="PRINTS" id="PR00813">
    <property type="entry name" value="BCTERIALGSPG"/>
</dbReference>
<dbReference type="PANTHER" id="PTHR30093:SF44">
    <property type="entry name" value="TYPE II SECRETION SYSTEM CORE PROTEIN G"/>
    <property type="match status" value="1"/>
</dbReference>
<dbReference type="NCBIfam" id="TIGR01710">
    <property type="entry name" value="typeII_sec_gspG"/>
    <property type="match status" value="1"/>
</dbReference>
<dbReference type="GO" id="GO:0005886">
    <property type="term" value="C:plasma membrane"/>
    <property type="evidence" value="ECO:0007669"/>
    <property type="project" value="UniProtKB-SubCell"/>
</dbReference>
<keyword evidence="5" id="KW-0488">Methylation</keyword>
<protein>
    <recommendedName>
        <fullName evidence="3">Type II secretion system core protein G</fullName>
    </recommendedName>
</protein>
<comment type="caution">
    <text evidence="12">The sequence shown here is derived from an EMBL/GenBank/DDBJ whole genome shotgun (WGS) entry which is preliminary data.</text>
</comment>
<dbReference type="GO" id="GO:0015628">
    <property type="term" value="P:protein secretion by the type II secretion system"/>
    <property type="evidence" value="ECO:0007669"/>
    <property type="project" value="InterPro"/>
</dbReference>
<organism evidence="12 13">
    <name type="scientific">Candidatus Thiomargarita nelsonii</name>
    <dbReference type="NCBI Taxonomy" id="1003181"/>
    <lineage>
        <taxon>Bacteria</taxon>
        <taxon>Pseudomonadati</taxon>
        <taxon>Pseudomonadota</taxon>
        <taxon>Gammaproteobacteria</taxon>
        <taxon>Thiotrichales</taxon>
        <taxon>Thiotrichaceae</taxon>
        <taxon>Thiomargarita</taxon>
    </lineage>
</organism>
<keyword evidence="8 10" id="KW-1133">Transmembrane helix</keyword>
<dbReference type="Proteomes" id="UP000030428">
    <property type="component" value="Unassembled WGS sequence"/>
</dbReference>
<name>A0A0A6P1R8_9GAMM</name>
<proteinExistence type="inferred from homology"/>
<dbReference type="Gene3D" id="3.30.700.10">
    <property type="entry name" value="Glycoprotein, Type 4 Pilin"/>
    <property type="match status" value="1"/>
</dbReference>
<evidence type="ECO:0000313" key="13">
    <source>
        <dbReference type="Proteomes" id="UP000030428"/>
    </source>
</evidence>
<dbReference type="GO" id="GO:0015627">
    <property type="term" value="C:type II protein secretion system complex"/>
    <property type="evidence" value="ECO:0007669"/>
    <property type="project" value="InterPro"/>
</dbReference>
<sequence>MSKTILNRGFTLIEVMVVVVILGILAALVVPKMMKNPDKARQIKVGHDIRAVETALKLYKLDNYVYPTTDQGLEALVTKTTMPPEPRQWKEGGYLDSVPIDPWGFPYNYLSPGVHGEFDLYSLGADGQTDGTDVNADVGNWQLK</sequence>
<evidence type="ECO:0000256" key="9">
    <source>
        <dbReference type="ARBA" id="ARBA00023136"/>
    </source>
</evidence>
<evidence type="ECO:0000256" key="3">
    <source>
        <dbReference type="ARBA" id="ARBA00020042"/>
    </source>
</evidence>
<reference evidence="12 13" key="1">
    <citation type="journal article" date="2016" name="Front. Microbiol.">
        <title>Single-Cell (Meta-)Genomics of a Dimorphic Candidatus Thiomargarita nelsonii Reveals Genomic Plasticity.</title>
        <authorList>
            <person name="Flood B.E."/>
            <person name="Fliss P."/>
            <person name="Jones D.S."/>
            <person name="Dick G.J."/>
            <person name="Jain S."/>
            <person name="Kaster A.K."/>
            <person name="Winkel M."/>
            <person name="Mussmann M."/>
            <person name="Bailey J."/>
        </authorList>
    </citation>
    <scope>NUCLEOTIDE SEQUENCE [LARGE SCALE GENOMIC DNA]</scope>
    <source>
        <strain evidence="12">Hydrate Ridge</strain>
    </source>
</reference>
<evidence type="ECO:0000256" key="2">
    <source>
        <dbReference type="ARBA" id="ARBA00009984"/>
    </source>
</evidence>
<keyword evidence="4" id="KW-1003">Cell membrane</keyword>
<comment type="subcellular location">
    <subcellularLocation>
        <location evidence="1">Cell inner membrane</location>
        <topology evidence="1">Single-pass membrane protein</topology>
    </subcellularLocation>
</comment>
<evidence type="ECO:0000256" key="1">
    <source>
        <dbReference type="ARBA" id="ARBA00004377"/>
    </source>
</evidence>
<evidence type="ECO:0000256" key="8">
    <source>
        <dbReference type="ARBA" id="ARBA00022989"/>
    </source>
</evidence>
<keyword evidence="7 10" id="KW-0812">Transmembrane</keyword>
<evidence type="ECO:0000256" key="10">
    <source>
        <dbReference type="SAM" id="Phobius"/>
    </source>
</evidence>
<keyword evidence="9 10" id="KW-0472">Membrane</keyword>
<dbReference type="EMBL" id="JSZA02000064">
    <property type="protein sequence ID" value="KHD09580.1"/>
    <property type="molecule type" value="Genomic_DNA"/>
</dbReference>
<evidence type="ECO:0000256" key="7">
    <source>
        <dbReference type="ARBA" id="ARBA00022692"/>
    </source>
</evidence>
<dbReference type="PROSITE" id="PS00409">
    <property type="entry name" value="PROKAR_NTER_METHYL"/>
    <property type="match status" value="1"/>
</dbReference>
<dbReference type="InterPro" id="IPR010054">
    <property type="entry name" value="Type2_sec_GspG"/>
</dbReference>
<dbReference type="InterPro" id="IPR045584">
    <property type="entry name" value="Pilin-like"/>
</dbReference>
<feature type="transmembrane region" description="Helical" evidence="10">
    <location>
        <begin position="12"/>
        <end position="31"/>
    </location>
</feature>
<dbReference type="AlphaFoldDB" id="A0A0A6P1R8"/>
<dbReference type="SUPFAM" id="SSF54523">
    <property type="entry name" value="Pili subunits"/>
    <property type="match status" value="1"/>
</dbReference>
<comment type="similarity">
    <text evidence="2">Belongs to the GSP G family.</text>
</comment>
<keyword evidence="6" id="KW-0997">Cell inner membrane</keyword>
<gene>
    <name evidence="12" type="ORF">PN36_16965</name>
</gene>
<dbReference type="InterPro" id="IPR012902">
    <property type="entry name" value="N_methyl_site"/>
</dbReference>
<dbReference type="InterPro" id="IPR013545">
    <property type="entry name" value="T2SS_protein-GspG_C"/>
</dbReference>
<feature type="domain" description="Type II secretion system protein GspG C-terminal" evidence="11">
    <location>
        <begin position="32"/>
        <end position="141"/>
    </location>
</feature>
<evidence type="ECO:0000256" key="4">
    <source>
        <dbReference type="ARBA" id="ARBA00022475"/>
    </source>
</evidence>
<dbReference type="PANTHER" id="PTHR30093">
    <property type="entry name" value="GENERAL SECRETION PATHWAY PROTEIN G"/>
    <property type="match status" value="1"/>
</dbReference>
<dbReference type="Pfam" id="PF08334">
    <property type="entry name" value="T2SSG"/>
    <property type="match status" value="1"/>
</dbReference>
<evidence type="ECO:0000256" key="6">
    <source>
        <dbReference type="ARBA" id="ARBA00022519"/>
    </source>
</evidence>
<dbReference type="NCBIfam" id="TIGR02532">
    <property type="entry name" value="IV_pilin_GFxxxE"/>
    <property type="match status" value="1"/>
</dbReference>
<dbReference type="Pfam" id="PF07963">
    <property type="entry name" value="N_methyl"/>
    <property type="match status" value="1"/>
</dbReference>
<keyword evidence="13" id="KW-1185">Reference proteome</keyword>
<evidence type="ECO:0000313" key="12">
    <source>
        <dbReference type="EMBL" id="KHD09580.1"/>
    </source>
</evidence>
<evidence type="ECO:0000259" key="11">
    <source>
        <dbReference type="Pfam" id="PF08334"/>
    </source>
</evidence>
<evidence type="ECO:0000256" key="5">
    <source>
        <dbReference type="ARBA" id="ARBA00022481"/>
    </source>
</evidence>
<dbReference type="InterPro" id="IPR000983">
    <property type="entry name" value="Bac_GSPG_pilin"/>
</dbReference>